<name>A0A2X0UGC8_9ACTO</name>
<feature type="domain" description="HTH gntR-type" evidence="4">
    <location>
        <begin position="15"/>
        <end position="83"/>
    </location>
</feature>
<dbReference type="AlphaFoldDB" id="A0A2X0UGC8"/>
<dbReference type="Gene3D" id="1.10.10.10">
    <property type="entry name" value="Winged helix-like DNA-binding domain superfamily/Winged helix DNA-binding domain"/>
    <property type="match status" value="1"/>
</dbReference>
<sequence>MNGEVSMPPTFVSGIPIYVQIADSIRDQILRGALRDGDQLTSTTEYSAMYRINPATVGKAFAILVDEGLVEKRRGIGMFVAEGAHASLVEAGLTTYVDDTLYPAVEAGLALGLDIGSIADHVRAYTAKTRTKEDS</sequence>
<keyword evidence="3" id="KW-0804">Transcription</keyword>
<dbReference type="PANTHER" id="PTHR38445">
    <property type="entry name" value="HTH-TYPE TRANSCRIPTIONAL REPRESSOR YTRA"/>
    <property type="match status" value="1"/>
</dbReference>
<protein>
    <submittedName>
        <fullName evidence="5">HTH-type transcriptional repressor yvoA</fullName>
    </submittedName>
</protein>
<evidence type="ECO:0000259" key="4">
    <source>
        <dbReference type="PROSITE" id="PS50949"/>
    </source>
</evidence>
<keyword evidence="1" id="KW-0805">Transcription regulation</keyword>
<dbReference type="GO" id="GO:0003677">
    <property type="term" value="F:DNA binding"/>
    <property type="evidence" value="ECO:0007669"/>
    <property type="project" value="UniProtKB-KW"/>
</dbReference>
<dbReference type="Pfam" id="PF00392">
    <property type="entry name" value="GntR"/>
    <property type="match status" value="1"/>
</dbReference>
<gene>
    <name evidence="5" type="primary">yvoA_2</name>
    <name evidence="5" type="ORF">NCTC9935_00262</name>
</gene>
<dbReference type="InterPro" id="IPR036388">
    <property type="entry name" value="WH-like_DNA-bd_sf"/>
</dbReference>
<dbReference type="InterPro" id="IPR036390">
    <property type="entry name" value="WH_DNA-bd_sf"/>
</dbReference>
<dbReference type="CDD" id="cd07377">
    <property type="entry name" value="WHTH_GntR"/>
    <property type="match status" value="1"/>
</dbReference>
<accession>A0A2X0UGC8</accession>
<evidence type="ECO:0000313" key="5">
    <source>
        <dbReference type="EMBL" id="SPT54720.1"/>
    </source>
</evidence>
<dbReference type="GO" id="GO:0003700">
    <property type="term" value="F:DNA-binding transcription factor activity"/>
    <property type="evidence" value="ECO:0007669"/>
    <property type="project" value="InterPro"/>
</dbReference>
<organism evidence="5 6">
    <name type="scientific">Schaalia odontolytica</name>
    <dbReference type="NCBI Taxonomy" id="1660"/>
    <lineage>
        <taxon>Bacteria</taxon>
        <taxon>Bacillati</taxon>
        <taxon>Actinomycetota</taxon>
        <taxon>Actinomycetes</taxon>
        <taxon>Actinomycetales</taxon>
        <taxon>Actinomycetaceae</taxon>
        <taxon>Schaalia</taxon>
    </lineage>
</organism>
<evidence type="ECO:0000256" key="2">
    <source>
        <dbReference type="ARBA" id="ARBA00023125"/>
    </source>
</evidence>
<proteinExistence type="predicted"/>
<dbReference type="SUPFAM" id="SSF46785">
    <property type="entry name" value="Winged helix' DNA-binding domain"/>
    <property type="match status" value="1"/>
</dbReference>
<dbReference type="PROSITE" id="PS50949">
    <property type="entry name" value="HTH_GNTR"/>
    <property type="match status" value="1"/>
</dbReference>
<keyword evidence="2" id="KW-0238">DNA-binding</keyword>
<reference evidence="5 6" key="1">
    <citation type="submission" date="2018-06" db="EMBL/GenBank/DDBJ databases">
        <authorList>
            <consortium name="Pathogen Informatics"/>
            <person name="Doyle S."/>
        </authorList>
    </citation>
    <scope>NUCLEOTIDE SEQUENCE [LARGE SCALE GENOMIC DNA]</scope>
    <source>
        <strain evidence="5 6">NCTC9935</strain>
    </source>
</reference>
<keyword evidence="6" id="KW-1185">Reference proteome</keyword>
<dbReference type="EMBL" id="UAPR01000001">
    <property type="protein sequence ID" value="SPT54720.1"/>
    <property type="molecule type" value="Genomic_DNA"/>
</dbReference>
<dbReference type="STRING" id="1660.APY09_06060"/>
<evidence type="ECO:0000256" key="1">
    <source>
        <dbReference type="ARBA" id="ARBA00023015"/>
    </source>
</evidence>
<dbReference type="PANTHER" id="PTHR38445:SF10">
    <property type="entry name" value="GNTR-FAMILY TRANSCRIPTIONAL REGULATOR"/>
    <property type="match status" value="1"/>
</dbReference>
<dbReference type="InterPro" id="IPR000524">
    <property type="entry name" value="Tscrpt_reg_HTH_GntR"/>
</dbReference>
<dbReference type="SMART" id="SM00345">
    <property type="entry name" value="HTH_GNTR"/>
    <property type="match status" value="1"/>
</dbReference>
<evidence type="ECO:0000313" key="6">
    <source>
        <dbReference type="Proteomes" id="UP000250192"/>
    </source>
</evidence>
<evidence type="ECO:0000256" key="3">
    <source>
        <dbReference type="ARBA" id="ARBA00023163"/>
    </source>
</evidence>
<dbReference type="Proteomes" id="UP000250192">
    <property type="component" value="Unassembled WGS sequence"/>
</dbReference>